<dbReference type="OrthoDB" id="3753703at2759"/>
<name>A0A6A6DQ38_9PEZI</name>
<gene>
    <name evidence="2" type="ORF">K469DRAFT_753201</name>
</gene>
<dbReference type="Proteomes" id="UP000800200">
    <property type="component" value="Unassembled WGS sequence"/>
</dbReference>
<feature type="signal peptide" evidence="1">
    <location>
        <begin position="1"/>
        <end position="17"/>
    </location>
</feature>
<sequence>MRAIIANFAAFAAAATAAVVPRADYGYWEVTASRNSAANGWQSKDVKAEYFNSELNETIPVHCTYSDWAGQDPKVQESCTDPSFKYDLGSDTITLTQTVELWGEKVTVSGSSPITLKCSAVTGRFCEGSTRVDVSTAIA</sequence>
<feature type="chain" id="PRO_5025542494" description="AA1-like domain-containing protein" evidence="1">
    <location>
        <begin position="18"/>
        <end position="139"/>
    </location>
</feature>
<evidence type="ECO:0000313" key="2">
    <source>
        <dbReference type="EMBL" id="KAF2180492.1"/>
    </source>
</evidence>
<keyword evidence="3" id="KW-1185">Reference proteome</keyword>
<accession>A0A6A6DQ38</accession>
<dbReference type="AlphaFoldDB" id="A0A6A6DQ38"/>
<organism evidence="2 3">
    <name type="scientific">Zopfia rhizophila CBS 207.26</name>
    <dbReference type="NCBI Taxonomy" id="1314779"/>
    <lineage>
        <taxon>Eukaryota</taxon>
        <taxon>Fungi</taxon>
        <taxon>Dikarya</taxon>
        <taxon>Ascomycota</taxon>
        <taxon>Pezizomycotina</taxon>
        <taxon>Dothideomycetes</taxon>
        <taxon>Dothideomycetes incertae sedis</taxon>
        <taxon>Zopfiaceae</taxon>
        <taxon>Zopfia</taxon>
    </lineage>
</organism>
<evidence type="ECO:0000313" key="3">
    <source>
        <dbReference type="Proteomes" id="UP000800200"/>
    </source>
</evidence>
<dbReference type="EMBL" id="ML994657">
    <property type="protein sequence ID" value="KAF2180492.1"/>
    <property type="molecule type" value="Genomic_DNA"/>
</dbReference>
<evidence type="ECO:0000256" key="1">
    <source>
        <dbReference type="SAM" id="SignalP"/>
    </source>
</evidence>
<keyword evidence="1" id="KW-0732">Signal</keyword>
<proteinExistence type="predicted"/>
<evidence type="ECO:0008006" key="4">
    <source>
        <dbReference type="Google" id="ProtNLM"/>
    </source>
</evidence>
<protein>
    <recommendedName>
        <fullName evidence="4">AA1-like domain-containing protein</fullName>
    </recommendedName>
</protein>
<reference evidence="2" key="1">
    <citation type="journal article" date="2020" name="Stud. Mycol.">
        <title>101 Dothideomycetes genomes: a test case for predicting lifestyles and emergence of pathogens.</title>
        <authorList>
            <person name="Haridas S."/>
            <person name="Albert R."/>
            <person name="Binder M."/>
            <person name="Bloem J."/>
            <person name="Labutti K."/>
            <person name="Salamov A."/>
            <person name="Andreopoulos B."/>
            <person name="Baker S."/>
            <person name="Barry K."/>
            <person name="Bills G."/>
            <person name="Bluhm B."/>
            <person name="Cannon C."/>
            <person name="Castanera R."/>
            <person name="Culley D."/>
            <person name="Daum C."/>
            <person name="Ezra D."/>
            <person name="Gonzalez J."/>
            <person name="Henrissat B."/>
            <person name="Kuo A."/>
            <person name="Liang C."/>
            <person name="Lipzen A."/>
            <person name="Lutzoni F."/>
            <person name="Magnuson J."/>
            <person name="Mondo S."/>
            <person name="Nolan M."/>
            <person name="Ohm R."/>
            <person name="Pangilinan J."/>
            <person name="Park H.-J."/>
            <person name="Ramirez L."/>
            <person name="Alfaro M."/>
            <person name="Sun H."/>
            <person name="Tritt A."/>
            <person name="Yoshinaga Y."/>
            <person name="Zwiers L.-H."/>
            <person name="Turgeon B."/>
            <person name="Goodwin S."/>
            <person name="Spatafora J."/>
            <person name="Crous P."/>
            <person name="Grigoriev I."/>
        </authorList>
    </citation>
    <scope>NUCLEOTIDE SEQUENCE</scope>
    <source>
        <strain evidence="2">CBS 207.26</strain>
    </source>
</reference>